<keyword evidence="2" id="KW-1133">Transmembrane helix</keyword>
<evidence type="ECO:0000256" key="1">
    <source>
        <dbReference type="SAM" id="MobiDB-lite"/>
    </source>
</evidence>
<organism evidence="3 4">
    <name type="scientific">Mycena rosella</name>
    <name type="common">Pink bonnet</name>
    <name type="synonym">Agaricus rosellus</name>
    <dbReference type="NCBI Taxonomy" id="1033263"/>
    <lineage>
        <taxon>Eukaryota</taxon>
        <taxon>Fungi</taxon>
        <taxon>Dikarya</taxon>
        <taxon>Basidiomycota</taxon>
        <taxon>Agaricomycotina</taxon>
        <taxon>Agaricomycetes</taxon>
        <taxon>Agaricomycetidae</taxon>
        <taxon>Agaricales</taxon>
        <taxon>Marasmiineae</taxon>
        <taxon>Mycenaceae</taxon>
        <taxon>Mycena</taxon>
    </lineage>
</organism>
<proteinExistence type="predicted"/>
<comment type="caution">
    <text evidence="3">The sequence shown here is derived from an EMBL/GenBank/DDBJ whole genome shotgun (WGS) entry which is preliminary data.</text>
</comment>
<sequence>MFPCRVPSRTAICDHLVSSEIFALVVLVVEVLVRIVILSRFRPRSPTWSFCVVPGFCLLQIYMNSTPGIRCACRNLPSRSNYGFLKRISTEESKGIQGVTQCPAMARLPKASNSSHAHATRKRTDAPATSRTASRRSTAASTLINRGISNGLSRHQRAILDHRAEVAIFGSFLRTGSRTGSTGSCMNPALFHWQLACVREEAFMVGHHRVHVFLDGTKSSLSGAWLTKSSSRASASVAARLREHLIGYTAFGFEVAKSNCSGLGPAAMIPRSYRSSFLLCSALSAGSVWRDGAEGRVHRVTLSHMSSPGYCNCGQFICRPHDQATAQTAQYAFELGLNAPTLLRPAEDVEGGKMPGYEAACYSRARIRRGDPRLRPSVVGSVATRSRSAPGSSRTFRLLGSSLRLSKTFLGTQVSSNWLKTLNILQKCDVWASRGMSSNITAQGIPGAPKSQRGKADAKGTLARKLVKACEFGATWDNSNTNTTSVPTSYEFPGCFCPQAAGIHHQLESRDRICAEYATAVGVLADRGSDNEGEGCGPRGARREGLTLKWRRCIGVAERSRDNAAAGVASDPGQHIDLGAERVTFADACGRGSSFSRADKG</sequence>
<accession>A0AAD7CS26</accession>
<dbReference type="EMBL" id="JARKIE010000258">
    <property type="protein sequence ID" value="KAJ7660575.1"/>
    <property type="molecule type" value="Genomic_DNA"/>
</dbReference>
<feature type="transmembrane region" description="Helical" evidence="2">
    <location>
        <begin position="21"/>
        <end position="39"/>
    </location>
</feature>
<name>A0AAD7CS26_MYCRO</name>
<evidence type="ECO:0000313" key="4">
    <source>
        <dbReference type="Proteomes" id="UP001221757"/>
    </source>
</evidence>
<keyword evidence="4" id="KW-1185">Reference proteome</keyword>
<protein>
    <submittedName>
        <fullName evidence="3">Uncharacterized protein</fullName>
    </submittedName>
</protein>
<dbReference type="Proteomes" id="UP001221757">
    <property type="component" value="Unassembled WGS sequence"/>
</dbReference>
<evidence type="ECO:0000256" key="2">
    <source>
        <dbReference type="SAM" id="Phobius"/>
    </source>
</evidence>
<feature type="compositionally biased region" description="Low complexity" evidence="1">
    <location>
        <begin position="128"/>
        <end position="140"/>
    </location>
</feature>
<keyword evidence="2" id="KW-0812">Transmembrane</keyword>
<reference evidence="3" key="1">
    <citation type="submission" date="2023-03" db="EMBL/GenBank/DDBJ databases">
        <title>Massive genome expansion in bonnet fungi (Mycena s.s.) driven by repeated elements and novel gene families across ecological guilds.</title>
        <authorList>
            <consortium name="Lawrence Berkeley National Laboratory"/>
            <person name="Harder C.B."/>
            <person name="Miyauchi S."/>
            <person name="Viragh M."/>
            <person name="Kuo A."/>
            <person name="Thoen E."/>
            <person name="Andreopoulos B."/>
            <person name="Lu D."/>
            <person name="Skrede I."/>
            <person name="Drula E."/>
            <person name="Henrissat B."/>
            <person name="Morin E."/>
            <person name="Kohler A."/>
            <person name="Barry K."/>
            <person name="LaButti K."/>
            <person name="Morin E."/>
            <person name="Salamov A."/>
            <person name="Lipzen A."/>
            <person name="Mereny Z."/>
            <person name="Hegedus B."/>
            <person name="Baldrian P."/>
            <person name="Stursova M."/>
            <person name="Weitz H."/>
            <person name="Taylor A."/>
            <person name="Grigoriev I.V."/>
            <person name="Nagy L.G."/>
            <person name="Martin F."/>
            <person name="Kauserud H."/>
        </authorList>
    </citation>
    <scope>NUCLEOTIDE SEQUENCE</scope>
    <source>
        <strain evidence="3">CBHHK067</strain>
    </source>
</reference>
<evidence type="ECO:0000313" key="3">
    <source>
        <dbReference type="EMBL" id="KAJ7660575.1"/>
    </source>
</evidence>
<keyword evidence="2" id="KW-0472">Membrane</keyword>
<feature type="region of interest" description="Disordered" evidence="1">
    <location>
        <begin position="110"/>
        <end position="140"/>
    </location>
</feature>
<gene>
    <name evidence="3" type="ORF">B0H17DRAFT_1185323</name>
</gene>
<dbReference type="AlphaFoldDB" id="A0AAD7CS26"/>